<gene>
    <name evidence="3" type="ORF">JD276_01165</name>
</gene>
<dbReference type="InterPro" id="IPR013595">
    <property type="entry name" value="Pept_S33_TAP-like_C"/>
</dbReference>
<dbReference type="Gene3D" id="3.40.50.1820">
    <property type="entry name" value="alpha/beta hydrolase"/>
    <property type="match status" value="1"/>
</dbReference>
<dbReference type="Proteomes" id="UP000608530">
    <property type="component" value="Unassembled WGS sequence"/>
</dbReference>
<evidence type="ECO:0000259" key="2">
    <source>
        <dbReference type="Pfam" id="PF08386"/>
    </source>
</evidence>
<dbReference type="Pfam" id="PF08386">
    <property type="entry name" value="Abhydrolase_4"/>
    <property type="match status" value="1"/>
</dbReference>
<dbReference type="InterPro" id="IPR029058">
    <property type="entry name" value="AB_hydrolase_fold"/>
</dbReference>
<dbReference type="InterPro" id="IPR050266">
    <property type="entry name" value="AB_hydrolase_sf"/>
</dbReference>
<name>A0A934Q5X4_9MICO</name>
<evidence type="ECO:0000313" key="3">
    <source>
        <dbReference type="EMBL" id="MBK0417646.1"/>
    </source>
</evidence>
<dbReference type="EMBL" id="JAEHOH010000001">
    <property type="protein sequence ID" value="MBK0417646.1"/>
    <property type="molecule type" value="Genomic_DNA"/>
</dbReference>
<organism evidence="3 4">
    <name type="scientific">Leucobacter chromiisoli</name>
    <dbReference type="NCBI Taxonomy" id="2796471"/>
    <lineage>
        <taxon>Bacteria</taxon>
        <taxon>Bacillati</taxon>
        <taxon>Actinomycetota</taxon>
        <taxon>Actinomycetes</taxon>
        <taxon>Micrococcales</taxon>
        <taxon>Microbacteriaceae</taxon>
        <taxon>Leucobacter</taxon>
    </lineage>
</organism>
<feature type="domain" description="AB hydrolase-1" evidence="1">
    <location>
        <begin position="31"/>
        <end position="134"/>
    </location>
</feature>
<dbReference type="PANTHER" id="PTHR43798">
    <property type="entry name" value="MONOACYLGLYCEROL LIPASE"/>
    <property type="match status" value="1"/>
</dbReference>
<proteinExistence type="predicted"/>
<dbReference type="PANTHER" id="PTHR43798:SF5">
    <property type="entry name" value="MONOACYLGLYCEROL LIPASE ABHD6"/>
    <property type="match status" value="1"/>
</dbReference>
<evidence type="ECO:0000259" key="1">
    <source>
        <dbReference type="Pfam" id="PF00561"/>
    </source>
</evidence>
<accession>A0A934Q5X4</accession>
<reference evidence="3" key="1">
    <citation type="submission" date="2020-12" db="EMBL/GenBank/DDBJ databases">
        <title>Leucobacter sp. CAS1, isolated from Chromium sludge.</title>
        <authorList>
            <person name="Xu Z."/>
        </authorList>
    </citation>
    <scope>NUCLEOTIDE SEQUENCE</scope>
    <source>
        <strain evidence="3">CSA1</strain>
    </source>
</reference>
<dbReference type="SUPFAM" id="SSF53474">
    <property type="entry name" value="alpha/beta-Hydrolases"/>
    <property type="match status" value="1"/>
</dbReference>
<dbReference type="RefSeq" id="WP_200112916.1">
    <property type="nucleotide sequence ID" value="NZ_JAEHOH010000001.1"/>
</dbReference>
<feature type="domain" description="Peptidase S33 tripeptidyl aminopeptidase-like C-terminal" evidence="2">
    <location>
        <begin position="188"/>
        <end position="251"/>
    </location>
</feature>
<dbReference type="PRINTS" id="PR00111">
    <property type="entry name" value="ABHYDROLASE"/>
</dbReference>
<dbReference type="GO" id="GO:0016020">
    <property type="term" value="C:membrane"/>
    <property type="evidence" value="ECO:0007669"/>
    <property type="project" value="TreeGrafter"/>
</dbReference>
<protein>
    <submittedName>
        <fullName evidence="3">Alpha/beta fold hydrolase</fullName>
    </submittedName>
</protein>
<keyword evidence="3" id="KW-0378">Hydrolase</keyword>
<dbReference type="Pfam" id="PF00561">
    <property type="entry name" value="Abhydrolase_1"/>
    <property type="match status" value="1"/>
</dbReference>
<dbReference type="InterPro" id="IPR000073">
    <property type="entry name" value="AB_hydrolase_1"/>
</dbReference>
<dbReference type="GO" id="GO:0047372">
    <property type="term" value="F:monoacylglycerol lipase activity"/>
    <property type="evidence" value="ECO:0007669"/>
    <property type="project" value="TreeGrafter"/>
</dbReference>
<dbReference type="GO" id="GO:0046464">
    <property type="term" value="P:acylglycerol catabolic process"/>
    <property type="evidence" value="ECO:0007669"/>
    <property type="project" value="TreeGrafter"/>
</dbReference>
<comment type="caution">
    <text evidence="3">The sequence shown here is derived from an EMBL/GenBank/DDBJ whole genome shotgun (WGS) entry which is preliminary data.</text>
</comment>
<sequence length="256" mass="28230">MTTLPDPIVASFIRDEDEIQLFRWPREGAERIVLVHGIGMGHAVYDRFVERISEEVDVTAVDLPGFGDAAEPKHAASIPHTADLLAAALRDQGLTPATAVGHSMGAQVVAELAARHPDAVDRAVLVAPTVNARERSVRRQALRMLEDIARGREPAVIAKGMTAYLRTGPRWFVKKLGPTLEHRIERTLPRVAQPTLVLRGVLDPVCPRDWAIRITSLLPRGEMLQLEGRGHEALISSGEPVARRVVDWMRSTPVDR</sequence>
<dbReference type="AlphaFoldDB" id="A0A934Q5X4"/>
<keyword evidence="4" id="KW-1185">Reference proteome</keyword>
<evidence type="ECO:0000313" key="4">
    <source>
        <dbReference type="Proteomes" id="UP000608530"/>
    </source>
</evidence>